<dbReference type="InterPro" id="IPR003696">
    <property type="entry name" value="Carbtransf_dom"/>
</dbReference>
<dbReference type="PANTHER" id="PTHR34847:SF1">
    <property type="entry name" value="NODULATION PROTEIN U"/>
    <property type="match status" value="1"/>
</dbReference>
<proteinExistence type="predicted"/>
<organism evidence="2 3">
    <name type="scientific">Candidatus Gottesmanbacteria bacterium GW2011_GWB1_43_11</name>
    <dbReference type="NCBI Taxonomy" id="1618446"/>
    <lineage>
        <taxon>Bacteria</taxon>
        <taxon>Candidatus Gottesmaniibacteriota</taxon>
    </lineage>
</organism>
<dbReference type="AlphaFoldDB" id="A0A0G1CNQ6"/>
<dbReference type="InterPro" id="IPR051338">
    <property type="entry name" value="NodU/CmcH_Carbamoyltrnsfr"/>
</dbReference>
<dbReference type="GO" id="GO:0016740">
    <property type="term" value="F:transferase activity"/>
    <property type="evidence" value="ECO:0007669"/>
    <property type="project" value="UniProtKB-KW"/>
</dbReference>
<dbReference type="PANTHER" id="PTHR34847">
    <property type="entry name" value="NODULATION PROTEIN U"/>
    <property type="match status" value="1"/>
</dbReference>
<dbReference type="Proteomes" id="UP000034050">
    <property type="component" value="Unassembled WGS sequence"/>
</dbReference>
<name>A0A0G1CNQ6_9BACT</name>
<dbReference type="STRING" id="1618446.UV61_C0003G0037"/>
<gene>
    <name evidence="2" type="ORF">UV61_C0003G0037</name>
</gene>
<keyword evidence="2" id="KW-0808">Transferase</keyword>
<dbReference type="SUPFAM" id="SSF53067">
    <property type="entry name" value="Actin-like ATPase domain"/>
    <property type="match status" value="1"/>
</dbReference>
<dbReference type="InterPro" id="IPR043129">
    <property type="entry name" value="ATPase_NBD"/>
</dbReference>
<evidence type="ECO:0000259" key="1">
    <source>
        <dbReference type="Pfam" id="PF02543"/>
    </source>
</evidence>
<dbReference type="Pfam" id="PF02543">
    <property type="entry name" value="Carbam_trans_N"/>
    <property type="match status" value="1"/>
</dbReference>
<protein>
    <submittedName>
        <fullName evidence="2">Carbamoyltransferase</fullName>
    </submittedName>
</protein>
<evidence type="ECO:0000313" key="3">
    <source>
        <dbReference type="Proteomes" id="UP000034050"/>
    </source>
</evidence>
<dbReference type="EMBL" id="LCFD01000003">
    <property type="protein sequence ID" value="KKS87184.1"/>
    <property type="molecule type" value="Genomic_DNA"/>
</dbReference>
<sequence length="374" mass="42064">MWKKSKPIYVLGLNEALGAGAALLKNGKIVAKAREDHFTKIKNQSGFPKNAIHYCCRIAGIAIHELNLICLSYIDPYPHFTTAQSVELPDTTPKLLRKWRDLAPRWEYQFSWFNYVTDTGRRLYYAAFQPQNQEQQIRDIATSLKLDPKKIIRLDHHLCHAYTAYFSRPHLSSNPTLVLTCDGAGDGTSAAVYIVENGQFHCLSQTSHTHSLGLFYASITAFLGFIPHKEEARVMQLARATARHNFQKIIKLLQKLIWVEGLQFKSQIPSRHFDFYLREKLAGLNPDIVACAAQKILEDSLTTWVKNAVTQTKIHELALAGGVFLNTRANQKIAKLQSVKDMHIAPNPGDESNALGAAFYGYRKLKARSSAQGG</sequence>
<dbReference type="CDD" id="cd24100">
    <property type="entry name" value="ASKHA_NBD_MJ1051-like_N"/>
    <property type="match status" value="1"/>
</dbReference>
<accession>A0A0G1CNQ6</accession>
<dbReference type="Gene3D" id="3.30.420.40">
    <property type="match status" value="2"/>
</dbReference>
<feature type="domain" description="Carbamoyltransferase" evidence="1">
    <location>
        <begin position="18"/>
        <end position="358"/>
    </location>
</feature>
<comment type="caution">
    <text evidence="2">The sequence shown here is derived from an EMBL/GenBank/DDBJ whole genome shotgun (WGS) entry which is preliminary data.</text>
</comment>
<evidence type="ECO:0000313" key="2">
    <source>
        <dbReference type="EMBL" id="KKS87184.1"/>
    </source>
</evidence>
<reference evidence="2 3" key="1">
    <citation type="journal article" date="2015" name="Nature">
        <title>rRNA introns, odd ribosomes, and small enigmatic genomes across a large radiation of phyla.</title>
        <authorList>
            <person name="Brown C.T."/>
            <person name="Hug L.A."/>
            <person name="Thomas B.C."/>
            <person name="Sharon I."/>
            <person name="Castelle C.J."/>
            <person name="Singh A."/>
            <person name="Wilkins M.J."/>
            <person name="Williams K.H."/>
            <person name="Banfield J.F."/>
        </authorList>
    </citation>
    <scope>NUCLEOTIDE SEQUENCE [LARGE SCALE GENOMIC DNA]</scope>
</reference>